<evidence type="ECO:0000256" key="1">
    <source>
        <dbReference type="ARBA" id="ARBA00006484"/>
    </source>
</evidence>
<sequence>MSKFNGKIALVTGGTSGIGLATVSLLRAEGAEVIAVGTNPERLAAARKIVGDNGLVLAADLRKQADIDGVIQAVSRRYGKLDIVHANAGLGLAAPLEAVTEEQIDEQFGVNFKGLFFTIQKAAPLLVEGGSIVLTTSWLNAVGTPGLSILSATKAAVRSLTRSLAAEFAPRGIRVNAVSPGPIATPFVSKVGLDEATVKAFADAIVTKVPLHRFGGAEEVARAVLFLAGSDSAYVTGTEVVVDGGLSQI</sequence>
<keyword evidence="2" id="KW-0560">Oxidoreductase</keyword>
<dbReference type="RefSeq" id="WP_088873322.1">
    <property type="nucleotide sequence ID" value="NZ_CP022111.1"/>
</dbReference>
<dbReference type="InterPro" id="IPR051122">
    <property type="entry name" value="SDR_DHRS6-like"/>
</dbReference>
<reference evidence="3 4" key="1">
    <citation type="submission" date="2017-06" db="EMBL/GenBank/DDBJ databases">
        <title>Complete genome sequence of Nitrospirillum amazonense strain CBAmC, an endophytic nitrogen-fixing and plant growth-promoting bacterium, isolated from sugarcane.</title>
        <authorList>
            <person name="Schwab S."/>
            <person name="dos Santos Teixeira K.R."/>
            <person name="Simoes Araujo J.L."/>
            <person name="Soares Vidal M."/>
            <person name="Borges de Freitas H.R."/>
            <person name="Rivello Crivelaro A.L."/>
            <person name="Bueno de Camargo Nunes A."/>
            <person name="dos Santos C.M."/>
            <person name="Palmeira da Silva Rosa D."/>
            <person name="da Silva Padilha D."/>
            <person name="da Silva E."/>
            <person name="Araujo Terra L."/>
            <person name="Soares Mendes V."/>
            <person name="Farinelli L."/>
            <person name="Magalhaes Cruz L."/>
            <person name="Baldani J.I."/>
        </authorList>
    </citation>
    <scope>NUCLEOTIDE SEQUENCE [LARGE SCALE GENOMIC DNA]</scope>
    <source>
        <strain evidence="3 4">CBAmC</strain>
    </source>
</reference>
<dbReference type="AlphaFoldDB" id="A0A248JVN2"/>
<dbReference type="InterPro" id="IPR036291">
    <property type="entry name" value="NAD(P)-bd_dom_sf"/>
</dbReference>
<organism evidence="3 4">
    <name type="scientific">Nitrospirillum viridazoti CBAmc</name>
    <dbReference type="NCBI Taxonomy" id="1441467"/>
    <lineage>
        <taxon>Bacteria</taxon>
        <taxon>Pseudomonadati</taxon>
        <taxon>Pseudomonadota</taxon>
        <taxon>Alphaproteobacteria</taxon>
        <taxon>Rhodospirillales</taxon>
        <taxon>Azospirillaceae</taxon>
        <taxon>Nitrospirillum</taxon>
        <taxon>Nitrospirillum viridazoti</taxon>
    </lineage>
</organism>
<dbReference type="EMBL" id="CP022111">
    <property type="protein sequence ID" value="ASG22772.1"/>
    <property type="molecule type" value="Genomic_DNA"/>
</dbReference>
<accession>A0A248JVN2</accession>
<dbReference type="Proteomes" id="UP000197153">
    <property type="component" value="Chromosome 2"/>
</dbReference>
<dbReference type="Pfam" id="PF13561">
    <property type="entry name" value="adh_short_C2"/>
    <property type="match status" value="1"/>
</dbReference>
<keyword evidence="4" id="KW-1185">Reference proteome</keyword>
<dbReference type="CDD" id="cd05233">
    <property type="entry name" value="SDR_c"/>
    <property type="match status" value="1"/>
</dbReference>
<dbReference type="KEGG" id="nao:Y958_17875"/>
<dbReference type="PANTHER" id="PTHR43477:SF1">
    <property type="entry name" value="DIHYDROANTICAPSIN 7-DEHYDROGENASE"/>
    <property type="match status" value="1"/>
</dbReference>
<protein>
    <submittedName>
        <fullName evidence="3">Short-chain dehydrogenase</fullName>
    </submittedName>
</protein>
<evidence type="ECO:0000313" key="3">
    <source>
        <dbReference type="EMBL" id="ASG22772.1"/>
    </source>
</evidence>
<evidence type="ECO:0000313" key="4">
    <source>
        <dbReference type="Proteomes" id="UP000197153"/>
    </source>
</evidence>
<dbReference type="FunFam" id="3.40.50.720:FF:000084">
    <property type="entry name" value="Short-chain dehydrogenase reductase"/>
    <property type="match status" value="1"/>
</dbReference>
<dbReference type="PANTHER" id="PTHR43477">
    <property type="entry name" value="DIHYDROANTICAPSIN 7-DEHYDROGENASE"/>
    <property type="match status" value="1"/>
</dbReference>
<dbReference type="SUPFAM" id="SSF51735">
    <property type="entry name" value="NAD(P)-binding Rossmann-fold domains"/>
    <property type="match status" value="1"/>
</dbReference>
<evidence type="ECO:0000256" key="2">
    <source>
        <dbReference type="ARBA" id="ARBA00023002"/>
    </source>
</evidence>
<dbReference type="PRINTS" id="PR00081">
    <property type="entry name" value="GDHRDH"/>
</dbReference>
<dbReference type="GO" id="GO:0016491">
    <property type="term" value="F:oxidoreductase activity"/>
    <property type="evidence" value="ECO:0007669"/>
    <property type="project" value="UniProtKB-KW"/>
</dbReference>
<dbReference type="Gene3D" id="3.40.50.720">
    <property type="entry name" value="NAD(P)-binding Rossmann-like Domain"/>
    <property type="match status" value="1"/>
</dbReference>
<name>A0A248JVN2_9PROT</name>
<comment type="similarity">
    <text evidence="1">Belongs to the short-chain dehydrogenases/reductases (SDR) family.</text>
</comment>
<proteinExistence type="inferred from homology"/>
<dbReference type="InterPro" id="IPR002347">
    <property type="entry name" value="SDR_fam"/>
</dbReference>
<gene>
    <name evidence="3" type="ORF">Y958_17875</name>
</gene>